<evidence type="ECO:0000313" key="1">
    <source>
        <dbReference type="EMBL" id="MCW4472580.1"/>
    </source>
</evidence>
<proteinExistence type="predicted"/>
<dbReference type="EMBL" id="JAPCHY010000005">
    <property type="protein sequence ID" value="MCW4472580.1"/>
    <property type="molecule type" value="Genomic_DNA"/>
</dbReference>
<name>A0ABT3JWQ0_9XANT</name>
<reference evidence="1 2" key="1">
    <citation type="submission" date="2022-10" db="EMBL/GenBank/DDBJ databases">
        <title>Xanthomonas sp. H13-6.</title>
        <authorList>
            <person name="Liu X."/>
            <person name="Deng Z."/>
            <person name="Jiang Y."/>
            <person name="Yu T."/>
            <person name="Ai J."/>
        </authorList>
    </citation>
    <scope>NUCLEOTIDE SEQUENCE [LARGE SCALE GENOMIC DNA]</scope>
    <source>
        <strain evidence="1 2">H13-6</strain>
    </source>
</reference>
<protein>
    <submittedName>
        <fullName evidence="1">Uncharacterized protein</fullName>
    </submittedName>
</protein>
<gene>
    <name evidence="1" type="ORF">OK345_08690</name>
</gene>
<sequence>MKDFLKAYCLMAYLDRHPLTDASIGARIRIATLVLQKTENAIERHGVADWEKILHIVHKEVHPLARYDLETDQLAKKRAETHCDKQKEDCDA</sequence>
<evidence type="ECO:0000313" key="2">
    <source>
        <dbReference type="Proteomes" id="UP001209922"/>
    </source>
</evidence>
<accession>A0ABT3JWQ0</accession>
<organism evidence="1 2">
    <name type="scientific">Xanthomonas chitinilytica</name>
    <dbReference type="NCBI Taxonomy" id="2989819"/>
    <lineage>
        <taxon>Bacteria</taxon>
        <taxon>Pseudomonadati</taxon>
        <taxon>Pseudomonadota</taxon>
        <taxon>Gammaproteobacteria</taxon>
        <taxon>Lysobacterales</taxon>
        <taxon>Lysobacteraceae</taxon>
        <taxon>Xanthomonas</taxon>
    </lineage>
</organism>
<dbReference type="Proteomes" id="UP001209922">
    <property type="component" value="Unassembled WGS sequence"/>
</dbReference>
<comment type="caution">
    <text evidence="1">The sequence shown here is derived from an EMBL/GenBank/DDBJ whole genome shotgun (WGS) entry which is preliminary data.</text>
</comment>
<keyword evidence="2" id="KW-1185">Reference proteome</keyword>
<dbReference type="RefSeq" id="WP_265127537.1">
    <property type="nucleotide sequence ID" value="NZ_JAPCHY010000005.1"/>
</dbReference>